<evidence type="ECO:0000259" key="1">
    <source>
        <dbReference type="SMART" id="SM00849"/>
    </source>
</evidence>
<evidence type="ECO:0000313" key="2">
    <source>
        <dbReference type="EMBL" id="MBS1010744.1"/>
    </source>
</evidence>
<dbReference type="Gene3D" id="3.60.15.10">
    <property type="entry name" value="Ribonuclease Z/Hydroxyacylglutathione hydrolase-like"/>
    <property type="match status" value="1"/>
</dbReference>
<dbReference type="RefSeq" id="WP_021741066.1">
    <property type="nucleotide sequence ID" value="NZ_CAKMAP010000001.1"/>
</dbReference>
<reference evidence="2" key="1">
    <citation type="submission" date="2020-12" db="EMBL/GenBank/DDBJ databases">
        <authorList>
            <person name="Mcmullen J.G."/>
        </authorList>
    </citation>
    <scope>NUCLEOTIDE SEQUENCE</scope>
    <source>
        <strain evidence="2">Dm-2019-70</strain>
    </source>
</reference>
<evidence type="ECO:0000313" key="3">
    <source>
        <dbReference type="Proteomes" id="UP000676478"/>
    </source>
</evidence>
<dbReference type="PANTHER" id="PTHR42951:SF9">
    <property type="entry name" value="METAL-DEPENDENT HYDROLASE"/>
    <property type="match status" value="1"/>
</dbReference>
<dbReference type="AlphaFoldDB" id="A0AA41EPX1"/>
<name>A0AA41EPX1_LEVBR</name>
<protein>
    <submittedName>
        <fullName evidence="2">MBL fold metallo-hydrolase</fullName>
    </submittedName>
</protein>
<sequence length="237" mass="26223">MRIRQFGNIYQLAFLPTIFPINCYLVDEGVDLTLIDTGMAFCTKGILQVIKRLNKPLARIALTHPHVDHIGSLDAIKAAFPAAQVYVSRRDARLMLGDTSLQCTEDQTEIKGGFDQHVQTKPDNLLEENYQLKSLTVYDAPGHTPGSIVFYQKSSAILLAGDAMVTRGGLAVAGDKRWLFPFSAAATWSPATAIKSMERLNQLPICYLLVGHGRAMEDANQKITKAIWRAERKVGHV</sequence>
<dbReference type="Pfam" id="PF00753">
    <property type="entry name" value="Lactamase_B"/>
    <property type="match status" value="1"/>
</dbReference>
<gene>
    <name evidence="2" type="ORF">JK167_07880</name>
</gene>
<feature type="domain" description="Metallo-beta-lactamase" evidence="1">
    <location>
        <begin position="20"/>
        <end position="212"/>
    </location>
</feature>
<dbReference type="SUPFAM" id="SSF56281">
    <property type="entry name" value="Metallo-hydrolase/oxidoreductase"/>
    <property type="match status" value="1"/>
</dbReference>
<dbReference type="EMBL" id="JAERKF010000008">
    <property type="protein sequence ID" value="MBS1010744.1"/>
    <property type="molecule type" value="Genomic_DNA"/>
</dbReference>
<dbReference type="GeneID" id="56993913"/>
<dbReference type="SMART" id="SM00849">
    <property type="entry name" value="Lactamase_B"/>
    <property type="match status" value="1"/>
</dbReference>
<dbReference type="InterPro" id="IPR036866">
    <property type="entry name" value="RibonucZ/Hydroxyglut_hydro"/>
</dbReference>
<dbReference type="CDD" id="cd07721">
    <property type="entry name" value="yflN-like_MBL-fold"/>
    <property type="match status" value="1"/>
</dbReference>
<proteinExistence type="predicted"/>
<organism evidence="2 3">
    <name type="scientific">Levilactobacillus brevis</name>
    <name type="common">Lactobacillus brevis</name>
    <dbReference type="NCBI Taxonomy" id="1580"/>
    <lineage>
        <taxon>Bacteria</taxon>
        <taxon>Bacillati</taxon>
        <taxon>Bacillota</taxon>
        <taxon>Bacilli</taxon>
        <taxon>Lactobacillales</taxon>
        <taxon>Lactobacillaceae</taxon>
        <taxon>Levilactobacillus</taxon>
    </lineage>
</organism>
<dbReference type="InterPro" id="IPR001279">
    <property type="entry name" value="Metallo-B-lactamas"/>
</dbReference>
<comment type="caution">
    <text evidence="2">The sequence shown here is derived from an EMBL/GenBank/DDBJ whole genome shotgun (WGS) entry which is preliminary data.</text>
</comment>
<dbReference type="InterPro" id="IPR050855">
    <property type="entry name" value="NDM-1-like"/>
</dbReference>
<dbReference type="PANTHER" id="PTHR42951">
    <property type="entry name" value="METALLO-BETA-LACTAMASE DOMAIN-CONTAINING"/>
    <property type="match status" value="1"/>
</dbReference>
<reference evidence="2" key="2">
    <citation type="submission" date="2022-09" db="EMBL/GenBank/DDBJ databases">
        <title>Genome-inferred correspondence between phylogeny and metabolic traits in the wild Drosophila gut microbiome.</title>
        <authorList>
            <person name="Bueno E."/>
            <person name="Blow F."/>
            <person name="Douglas A.E."/>
        </authorList>
    </citation>
    <scope>NUCLEOTIDE SEQUENCE</scope>
    <source>
        <strain evidence="2">Dm-2019-70</strain>
    </source>
</reference>
<dbReference type="Proteomes" id="UP000676478">
    <property type="component" value="Unassembled WGS sequence"/>
</dbReference>
<accession>A0AA41EPX1</accession>